<dbReference type="Proteomes" id="UP000799538">
    <property type="component" value="Unassembled WGS sequence"/>
</dbReference>
<proteinExistence type="predicted"/>
<dbReference type="PANTHER" id="PTHR33112">
    <property type="entry name" value="DOMAIN PROTEIN, PUTATIVE-RELATED"/>
    <property type="match status" value="1"/>
</dbReference>
<dbReference type="InterPro" id="IPR010730">
    <property type="entry name" value="HET"/>
</dbReference>
<feature type="region of interest" description="Disordered" evidence="1">
    <location>
        <begin position="1"/>
        <end position="23"/>
    </location>
</feature>
<protein>
    <submittedName>
        <fullName evidence="3">Heterokaryon incompatibility protein-domain-containing protein</fullName>
    </submittedName>
</protein>
<dbReference type="PANTHER" id="PTHR33112:SF12">
    <property type="entry name" value="HETEROKARYON INCOMPATIBILITY DOMAIN-CONTAINING PROTEIN"/>
    <property type="match status" value="1"/>
</dbReference>
<reference evidence="4" key="1">
    <citation type="journal article" date="2020" name="Stud. Mycol.">
        <title>101 Dothideomycetes genomes: A test case for predicting lifestyles and emergence of pathogens.</title>
        <authorList>
            <person name="Haridas S."/>
            <person name="Albert R."/>
            <person name="Binder M."/>
            <person name="Bloem J."/>
            <person name="LaButti K."/>
            <person name="Salamov A."/>
            <person name="Andreopoulos B."/>
            <person name="Baker S."/>
            <person name="Barry K."/>
            <person name="Bills G."/>
            <person name="Bluhm B."/>
            <person name="Cannon C."/>
            <person name="Castanera R."/>
            <person name="Culley D."/>
            <person name="Daum C."/>
            <person name="Ezra D."/>
            <person name="Gonzalez J."/>
            <person name="Henrissat B."/>
            <person name="Kuo A."/>
            <person name="Liang C."/>
            <person name="Lipzen A."/>
            <person name="Lutzoni F."/>
            <person name="Magnuson J."/>
            <person name="Mondo S."/>
            <person name="Nolan M."/>
            <person name="Ohm R."/>
            <person name="Pangilinan J."/>
            <person name="Park H.-J."/>
            <person name="Ramirez L."/>
            <person name="Alfaro M."/>
            <person name="Sun H."/>
            <person name="Tritt A."/>
            <person name="Yoshinaga Y."/>
            <person name="Zwiers L.-H."/>
            <person name="Turgeon B."/>
            <person name="Goodwin S."/>
            <person name="Spatafora J."/>
            <person name="Crous P."/>
            <person name="Grigoriev I."/>
        </authorList>
    </citation>
    <scope>NUCLEOTIDE SEQUENCE [LARGE SCALE GENOMIC DNA]</scope>
    <source>
        <strain evidence="4">CECT 20119</strain>
    </source>
</reference>
<evidence type="ECO:0000313" key="4">
    <source>
        <dbReference type="Proteomes" id="UP000799538"/>
    </source>
</evidence>
<dbReference type="AlphaFoldDB" id="A0A6A6G984"/>
<feature type="region of interest" description="Disordered" evidence="1">
    <location>
        <begin position="674"/>
        <end position="732"/>
    </location>
</feature>
<evidence type="ECO:0000313" key="3">
    <source>
        <dbReference type="EMBL" id="KAF2222159.1"/>
    </source>
</evidence>
<feature type="region of interest" description="Disordered" evidence="1">
    <location>
        <begin position="769"/>
        <end position="792"/>
    </location>
</feature>
<feature type="region of interest" description="Disordered" evidence="1">
    <location>
        <begin position="804"/>
        <end position="848"/>
    </location>
</feature>
<feature type="compositionally biased region" description="Basic and acidic residues" evidence="1">
    <location>
        <begin position="674"/>
        <end position="703"/>
    </location>
</feature>
<gene>
    <name evidence="3" type="ORF">BDZ85DRAFT_320414</name>
</gene>
<dbReference type="EMBL" id="ML992509">
    <property type="protein sequence ID" value="KAF2222159.1"/>
    <property type="molecule type" value="Genomic_DNA"/>
</dbReference>
<accession>A0A6A6G984</accession>
<dbReference type="Pfam" id="PF06985">
    <property type="entry name" value="HET"/>
    <property type="match status" value="1"/>
</dbReference>
<name>A0A6A6G984_9PEZI</name>
<sequence>MDNDLDGVSTSEHDPDMPDDPQANAVHFAVPLQNLVDSFQDHAPKVNGVLATRNETTNVQHDRPSLTAPAPAPQALCSTCESLNLTPDKFFVSSTSRGKPNDHKDFARCDHIKKDMSTLRSIFERSETCPLCYLICRSINTSDLSSFASILDRFASATCWLNWELDGRRGILDRSASRTRRIHIRWSHPGLDDAYLLFAAKKRPLQTNSDSRQTWRTEDYFLGRERDPDANNKSLIKSWLDTCFQDHVGHCRSPHDKKFLKMIKMPFFGVIDVFNLCLTKLPTSEDSRDIDSGESKLDMKGFPYQEEGAQHAPYAALSYVWGGDQIHKTTTAKILHLRGPGSLEKVLSDYPQVIKDAIDLTRRLGIRYLWVDSCCIVQDSERVWKRNAQHMDMIYGNAAVTICAADGSTAHDGLHALQTDKRSKDQHIRRVAPGVRLMVSHLAETAIKTTTWNKRAWTFQERLLSKRCLIFAEGRVFFQCPSSTMLEDIIAEPRGRGWSLDLVNVPSQLTRDLKSRPFFVYTQCIGLYSARQLTKEEDILAAFTGVENMLSRYLNGPLAFGLPTSHFDLALLWDSISPAKRRWVTEGKQDELSRKRSEFPSWSWCGWSDAKMVYKTELMQDVEGDVHSWLTEHTWIKWYIRDGNGYLRPLWKSSDIGSTKEHLQTDARWVGYTEGRRERRHDRSRDSSHERPRSRSRSAELHERRHRRRGSGASIASRERANDTSAQEDNFFHRDTYGRNYYHTVGDVQRNVQEDAQPQDTYHTVYYERPADDPYYPRPPQNPYNHEPHQQRPGVAAHIYSPGRREVEREYYPPRPRYSSPPANRERDIIIYRRGRNEPDDYGRVDHSSSMRGGLCDDFYITIPESPYTVKTAPYRRKPDKEFPDYPILQFWTWSAHLRIAKSRRHDTDQQDPTKLHQYDIHDEAGDWCGTILLDPQWVSGWEVVNGESIEGSKHEFLALSDAKRFTDKECETWTYYIPKERTQSEWDLYYVLLVSRNQLFWQRVALGKVFKTALDNGEPRKMWKEIVLA</sequence>
<organism evidence="3 4">
    <name type="scientific">Elsinoe ampelina</name>
    <dbReference type="NCBI Taxonomy" id="302913"/>
    <lineage>
        <taxon>Eukaryota</taxon>
        <taxon>Fungi</taxon>
        <taxon>Dikarya</taxon>
        <taxon>Ascomycota</taxon>
        <taxon>Pezizomycotina</taxon>
        <taxon>Dothideomycetes</taxon>
        <taxon>Dothideomycetidae</taxon>
        <taxon>Myriangiales</taxon>
        <taxon>Elsinoaceae</taxon>
        <taxon>Elsinoe</taxon>
    </lineage>
</organism>
<evidence type="ECO:0000259" key="2">
    <source>
        <dbReference type="Pfam" id="PF06985"/>
    </source>
</evidence>
<feature type="compositionally biased region" description="Basic and acidic residues" evidence="1">
    <location>
        <begin position="824"/>
        <end position="848"/>
    </location>
</feature>
<keyword evidence="4" id="KW-1185">Reference proteome</keyword>
<dbReference type="OrthoDB" id="5135333at2759"/>
<evidence type="ECO:0000256" key="1">
    <source>
        <dbReference type="SAM" id="MobiDB-lite"/>
    </source>
</evidence>
<feature type="domain" description="Heterokaryon incompatibility" evidence="2">
    <location>
        <begin position="314"/>
        <end position="461"/>
    </location>
</feature>